<dbReference type="EMBL" id="FZOL01000011">
    <property type="protein sequence ID" value="SNS61384.1"/>
    <property type="molecule type" value="Genomic_DNA"/>
</dbReference>
<gene>
    <name evidence="3" type="ORF">SAMN05444352_11136</name>
</gene>
<dbReference type="PROSITE" id="PS50088">
    <property type="entry name" value="ANK_REPEAT"/>
    <property type="match status" value="1"/>
</dbReference>
<keyword evidence="4" id="KW-1185">Reference proteome</keyword>
<evidence type="ECO:0000256" key="2">
    <source>
        <dbReference type="SAM" id="MobiDB-lite"/>
    </source>
</evidence>
<dbReference type="InterPro" id="IPR002110">
    <property type="entry name" value="Ankyrin_rpt"/>
</dbReference>
<dbReference type="SUPFAM" id="SSF48403">
    <property type="entry name" value="Ankyrin repeat"/>
    <property type="match status" value="1"/>
</dbReference>
<evidence type="ECO:0000313" key="3">
    <source>
        <dbReference type="EMBL" id="SNS61384.1"/>
    </source>
</evidence>
<proteinExistence type="predicted"/>
<feature type="region of interest" description="Disordered" evidence="2">
    <location>
        <begin position="249"/>
        <end position="276"/>
    </location>
</feature>
<feature type="repeat" description="ANK" evidence="1">
    <location>
        <begin position="117"/>
        <end position="149"/>
    </location>
</feature>
<reference evidence="4" key="1">
    <citation type="submission" date="2017-06" db="EMBL/GenBank/DDBJ databases">
        <authorList>
            <person name="Varghese N."/>
            <person name="Submissions S."/>
        </authorList>
    </citation>
    <scope>NUCLEOTIDE SEQUENCE [LARGE SCALE GENOMIC DNA]</scope>
    <source>
        <strain evidence="4">DSM 22348</strain>
    </source>
</reference>
<dbReference type="PROSITE" id="PS51257">
    <property type="entry name" value="PROKAR_LIPOPROTEIN"/>
    <property type="match status" value="1"/>
</dbReference>
<keyword evidence="1" id="KW-0040">ANK repeat</keyword>
<dbReference type="OrthoDB" id="7069374at2"/>
<organism evidence="3 4">
    <name type="scientific">Pseudomonas japonica</name>
    <dbReference type="NCBI Taxonomy" id="256466"/>
    <lineage>
        <taxon>Bacteria</taxon>
        <taxon>Pseudomonadati</taxon>
        <taxon>Pseudomonadota</taxon>
        <taxon>Gammaproteobacteria</taxon>
        <taxon>Pseudomonadales</taxon>
        <taxon>Pseudomonadaceae</taxon>
        <taxon>Pseudomonas</taxon>
    </lineage>
</organism>
<dbReference type="Proteomes" id="UP000198407">
    <property type="component" value="Unassembled WGS sequence"/>
</dbReference>
<name>A0A239G029_9PSED</name>
<evidence type="ECO:0000256" key="1">
    <source>
        <dbReference type="PROSITE-ProRule" id="PRU00023"/>
    </source>
</evidence>
<dbReference type="Gene3D" id="1.25.40.20">
    <property type="entry name" value="Ankyrin repeat-containing domain"/>
    <property type="match status" value="1"/>
</dbReference>
<dbReference type="RefSeq" id="WP_141137292.1">
    <property type="nucleotide sequence ID" value="NZ_FZOL01000011.1"/>
</dbReference>
<sequence>MKHIVPFALSLFLIGCGTTSENREKTAESAQALRNCLSATHFEPKYQACHSHRLEGTASNQAREHWRQFLSEQGPDIRLLGGIYGYNLDAVKAAIAAGANVNREYSPEATTGRPTGRNTTPLDQAMGRFELGVIEVLLQHGANPNWQATAESSDLVAAHVYGVSGYSSDAPDFVSGPQMGELAFRHGYRPDARALQSIKSFVALDENPRARIKMNVKAFYDQLWNASSAQVKADFQALEAASEALAQQRKREAMDEAEKERLAEENRQRQRAQQESLRVASLRELGTRICTNRSSDRGWVTYVGYVENLGPRKVQIRVAQAFYQDAPSLAPGDFRPSILWDDLSTWQSC</sequence>
<accession>A0A239G029</accession>
<dbReference type="AlphaFoldDB" id="A0A239G029"/>
<dbReference type="STRING" id="1215104.GCA_000730585_01952"/>
<protein>
    <submittedName>
        <fullName evidence="3">Uncharacterized protein</fullName>
    </submittedName>
</protein>
<feature type="compositionally biased region" description="Basic and acidic residues" evidence="2">
    <location>
        <begin position="249"/>
        <end position="268"/>
    </location>
</feature>
<dbReference type="InterPro" id="IPR036770">
    <property type="entry name" value="Ankyrin_rpt-contain_sf"/>
</dbReference>
<evidence type="ECO:0000313" key="4">
    <source>
        <dbReference type="Proteomes" id="UP000198407"/>
    </source>
</evidence>